<reference evidence="2 3" key="1">
    <citation type="submission" date="2021-05" db="EMBL/GenBank/DDBJ databases">
        <title>Direct Submission.</title>
        <authorList>
            <person name="Li K."/>
            <person name="Gao J."/>
        </authorList>
    </citation>
    <scope>NUCLEOTIDE SEQUENCE [LARGE SCALE GENOMIC DNA]</scope>
    <source>
        <strain evidence="2 3">Mg02</strain>
    </source>
</reference>
<dbReference type="SUPFAM" id="SSF49373">
    <property type="entry name" value="Invasin/intimin cell-adhesion fragments"/>
    <property type="match status" value="1"/>
</dbReference>
<dbReference type="Pfam" id="PF02368">
    <property type="entry name" value="Big_2"/>
    <property type="match status" value="1"/>
</dbReference>
<evidence type="ECO:0000313" key="2">
    <source>
        <dbReference type="EMBL" id="QUX20307.1"/>
    </source>
</evidence>
<evidence type="ECO:0000313" key="3">
    <source>
        <dbReference type="Proteomes" id="UP000676079"/>
    </source>
</evidence>
<evidence type="ECO:0000259" key="1">
    <source>
        <dbReference type="SMART" id="SM00635"/>
    </source>
</evidence>
<name>A0ABX8BE42_9ACTN</name>
<dbReference type="SMART" id="SM00635">
    <property type="entry name" value="BID_2"/>
    <property type="match status" value="1"/>
</dbReference>
<accession>A0ABX8BE42</accession>
<dbReference type="Gene3D" id="2.60.40.1080">
    <property type="match status" value="1"/>
</dbReference>
<proteinExistence type="predicted"/>
<dbReference type="InterPro" id="IPR008964">
    <property type="entry name" value="Invasin/intimin_cell_adhesion"/>
</dbReference>
<organism evidence="2 3">
    <name type="scientific">Nocardiopsis changdeensis</name>
    <dbReference type="NCBI Taxonomy" id="2831969"/>
    <lineage>
        <taxon>Bacteria</taxon>
        <taxon>Bacillati</taxon>
        <taxon>Actinomycetota</taxon>
        <taxon>Actinomycetes</taxon>
        <taxon>Streptosporangiales</taxon>
        <taxon>Nocardiopsidaceae</taxon>
        <taxon>Nocardiopsis</taxon>
    </lineage>
</organism>
<dbReference type="Pfam" id="PF25681">
    <property type="entry name" value="Phage_TTP_17"/>
    <property type="match status" value="1"/>
</dbReference>
<keyword evidence="3" id="KW-1185">Reference proteome</keyword>
<feature type="domain" description="BIG2" evidence="1">
    <location>
        <begin position="189"/>
        <end position="269"/>
    </location>
</feature>
<protein>
    <submittedName>
        <fullName evidence="2">Ig-like domain-containing protein</fullName>
    </submittedName>
</protein>
<dbReference type="Proteomes" id="UP000676079">
    <property type="component" value="Chromosome"/>
</dbReference>
<dbReference type="InterPro" id="IPR003343">
    <property type="entry name" value="Big_2"/>
</dbReference>
<dbReference type="EMBL" id="CP074133">
    <property type="protein sequence ID" value="QUX20307.1"/>
    <property type="molecule type" value="Genomic_DNA"/>
</dbReference>
<gene>
    <name evidence="2" type="ORF">KGD84_17410</name>
</gene>
<dbReference type="InterPro" id="IPR058154">
    <property type="entry name" value="Bxb1_TTP-like"/>
</dbReference>
<sequence length="272" mass="29220">MADNVNAIRAFGTDGGKCYVAPMGSTLPTGLDPFGTEWWDLGAIDPTGFNEAYEEERNEKRPLGYKSPVRTDIISVTKTITTPLWETNPYTQALYDGVDLSDMVELPGGILTYPVHRPTGQRRYMLAVDTFDGTNHERTVAAIAEVTSRGERPKNAENVTATSLTWTIYEASDGLMFNRYFLSDGMWLPVESMEIGGTATVAVAATTQLTATATYYNATSDDVSADADWDTSAPTIATVDSDGTVTGVTAGTATISAMYRGVTDTLSVTVTA</sequence>
<dbReference type="RefSeq" id="WP_220561502.1">
    <property type="nucleotide sequence ID" value="NZ_CP074133.1"/>
</dbReference>